<protein>
    <submittedName>
        <fullName evidence="1">Unannotated protein</fullName>
    </submittedName>
</protein>
<evidence type="ECO:0000313" key="1">
    <source>
        <dbReference type="EMBL" id="CAB4697998.1"/>
    </source>
</evidence>
<gene>
    <name evidence="1" type="ORF">UFOPK2399_01154</name>
</gene>
<dbReference type="SUPFAM" id="SSF159894">
    <property type="entry name" value="YgaC/TfoX-N like"/>
    <property type="match status" value="1"/>
</dbReference>
<dbReference type="AlphaFoldDB" id="A0A6J6PNE6"/>
<reference evidence="1" key="1">
    <citation type="submission" date="2020-05" db="EMBL/GenBank/DDBJ databases">
        <authorList>
            <person name="Chiriac C."/>
            <person name="Salcher M."/>
            <person name="Ghai R."/>
            <person name="Kavagutti S V."/>
        </authorList>
    </citation>
    <scope>NUCLEOTIDE SEQUENCE</scope>
</reference>
<proteinExistence type="predicted"/>
<accession>A0A6J6PNE6</accession>
<name>A0A6J6PNE6_9ZZZZ</name>
<organism evidence="1">
    <name type="scientific">freshwater metagenome</name>
    <dbReference type="NCBI Taxonomy" id="449393"/>
    <lineage>
        <taxon>unclassified sequences</taxon>
        <taxon>metagenomes</taxon>
        <taxon>ecological metagenomes</taxon>
    </lineage>
</organism>
<sequence length="96" mass="10276">MTYDDLIDELVHRYAHVGTKKMFGMECFTANGKAVGGRAADGLLVKLTDPVMHAAAMALLGSHAFDPMGGRPMKQWVVVPPAHAAQWARLAEAAVS</sequence>
<dbReference type="EMBL" id="CAEZXP010000003">
    <property type="protein sequence ID" value="CAB4697998.1"/>
    <property type="molecule type" value="Genomic_DNA"/>
</dbReference>
<dbReference type="Gene3D" id="3.30.1460.30">
    <property type="entry name" value="YgaC/TfoX-N like chaperone"/>
    <property type="match status" value="1"/>
</dbReference>